<protein>
    <submittedName>
        <fullName evidence="1">Uncharacterized protein</fullName>
    </submittedName>
</protein>
<keyword evidence="2" id="KW-1185">Reference proteome</keyword>
<reference evidence="1" key="1">
    <citation type="journal article" date="2014" name="Int. J. Syst. Evol. Microbiol.">
        <title>Complete genome sequence of Corynebacterium casei LMG S-19264T (=DSM 44701T), isolated from a smear-ripened cheese.</title>
        <authorList>
            <consortium name="US DOE Joint Genome Institute (JGI-PGF)"/>
            <person name="Walter F."/>
            <person name="Albersmeier A."/>
            <person name="Kalinowski J."/>
            <person name="Ruckert C."/>
        </authorList>
    </citation>
    <scope>NUCLEOTIDE SEQUENCE</scope>
    <source>
        <strain evidence="1">JCM 15325</strain>
    </source>
</reference>
<sequence length="65" mass="7553">MTPYAYKVKFSLSNTVIHTFMDYITYFSYKMEAISVLLYGGNRDARGVSVTALFFHNETVPLFER</sequence>
<evidence type="ECO:0000313" key="1">
    <source>
        <dbReference type="EMBL" id="GGL50943.1"/>
    </source>
</evidence>
<accession>A0A917VZV1</accession>
<evidence type="ECO:0000313" key="2">
    <source>
        <dbReference type="Proteomes" id="UP000654670"/>
    </source>
</evidence>
<organism evidence="1 2">
    <name type="scientific">Sporolactobacillus putidus</name>
    <dbReference type="NCBI Taxonomy" id="492735"/>
    <lineage>
        <taxon>Bacteria</taxon>
        <taxon>Bacillati</taxon>
        <taxon>Bacillota</taxon>
        <taxon>Bacilli</taxon>
        <taxon>Bacillales</taxon>
        <taxon>Sporolactobacillaceae</taxon>
        <taxon>Sporolactobacillus</taxon>
    </lineage>
</organism>
<name>A0A917VZV1_9BACL</name>
<dbReference type="EMBL" id="BMOK01000005">
    <property type="protein sequence ID" value="GGL50943.1"/>
    <property type="molecule type" value="Genomic_DNA"/>
</dbReference>
<proteinExistence type="predicted"/>
<comment type="caution">
    <text evidence="1">The sequence shown here is derived from an EMBL/GenBank/DDBJ whole genome shotgun (WGS) entry which is preliminary data.</text>
</comment>
<dbReference type="AlphaFoldDB" id="A0A917VZV1"/>
<gene>
    <name evidence="1" type="ORF">GCM10007968_13980</name>
</gene>
<reference evidence="1" key="2">
    <citation type="submission" date="2020-09" db="EMBL/GenBank/DDBJ databases">
        <authorList>
            <person name="Sun Q."/>
            <person name="Ohkuma M."/>
        </authorList>
    </citation>
    <scope>NUCLEOTIDE SEQUENCE</scope>
    <source>
        <strain evidence="1">JCM 15325</strain>
    </source>
</reference>
<dbReference type="Proteomes" id="UP000654670">
    <property type="component" value="Unassembled WGS sequence"/>
</dbReference>